<dbReference type="RefSeq" id="WP_135390545.1">
    <property type="nucleotide sequence ID" value="NZ_PGGK01000019.1"/>
</dbReference>
<gene>
    <name evidence="1" type="ORF">CUN85_12030</name>
</gene>
<protein>
    <submittedName>
        <fullName evidence="1">Uncharacterized protein</fullName>
    </submittedName>
</protein>
<comment type="caution">
    <text evidence="1">The sequence shown here is derived from an EMBL/GenBank/DDBJ whole genome shotgun (WGS) entry which is preliminary data.</text>
</comment>
<dbReference type="Proteomes" id="UP000297295">
    <property type="component" value="Unassembled WGS sequence"/>
</dbReference>
<dbReference type="EMBL" id="PGGK01000019">
    <property type="protein sequence ID" value="TGC07016.1"/>
    <property type="molecule type" value="Genomic_DNA"/>
</dbReference>
<dbReference type="AlphaFoldDB" id="A0A4E0QQ58"/>
<accession>A0A4E0QQ58</accession>
<name>A0A4E0QQ58_9EURY</name>
<evidence type="ECO:0000313" key="1">
    <source>
        <dbReference type="EMBL" id="TGC07016.1"/>
    </source>
</evidence>
<keyword evidence="2" id="KW-1185">Reference proteome</keyword>
<organism evidence="1 2">
    <name type="scientific">Methanolobus halotolerans</name>
    <dbReference type="NCBI Taxonomy" id="2052935"/>
    <lineage>
        <taxon>Archaea</taxon>
        <taxon>Methanobacteriati</taxon>
        <taxon>Methanobacteriota</taxon>
        <taxon>Stenosarchaea group</taxon>
        <taxon>Methanomicrobia</taxon>
        <taxon>Methanosarcinales</taxon>
        <taxon>Methanosarcinaceae</taxon>
        <taxon>Methanolobus</taxon>
    </lineage>
</organism>
<reference evidence="1 2" key="1">
    <citation type="submission" date="2017-11" db="EMBL/GenBank/DDBJ databases">
        <title>Isolation and Characterization of Methanogenic Archaea from Saline Meromictic Lake at Siberia.</title>
        <authorList>
            <person name="Shen Y."/>
            <person name="Huang H.-H."/>
            <person name="Lai M.-C."/>
            <person name="Chen S.-C."/>
        </authorList>
    </citation>
    <scope>NUCLEOTIDE SEQUENCE [LARGE SCALE GENOMIC DNA]</scope>
    <source>
        <strain evidence="1 2">SY-01</strain>
    </source>
</reference>
<sequence>MTIAALKKRLSRLEKGKCRGRNIFLSSQFERYEDYLVEAKKARNDFPNTISSINVIPPASELKECLQRMETAKMDEELIDFVKKELASYPKIACYKR</sequence>
<evidence type="ECO:0000313" key="2">
    <source>
        <dbReference type="Proteomes" id="UP000297295"/>
    </source>
</evidence>
<proteinExistence type="predicted"/>